<dbReference type="EMBL" id="CAJNOI010000139">
    <property type="protein sequence ID" value="CAF1118922.1"/>
    <property type="molecule type" value="Genomic_DNA"/>
</dbReference>
<dbReference type="InterPro" id="IPR032675">
    <property type="entry name" value="LRR_dom_sf"/>
</dbReference>
<dbReference type="AlphaFoldDB" id="A0A814QFJ3"/>
<evidence type="ECO:0000256" key="1">
    <source>
        <dbReference type="ARBA" id="ARBA00022737"/>
    </source>
</evidence>
<dbReference type="PANTHER" id="PTHR24111">
    <property type="entry name" value="LEUCINE-RICH REPEAT-CONTAINING PROTEIN 34"/>
    <property type="match status" value="1"/>
</dbReference>
<dbReference type="InterPro" id="IPR001611">
    <property type="entry name" value="Leu-rich_rpt"/>
</dbReference>
<dbReference type="OrthoDB" id="2392202at2759"/>
<evidence type="ECO:0000259" key="2">
    <source>
        <dbReference type="Pfam" id="PF20932"/>
    </source>
</evidence>
<dbReference type="PANTHER" id="PTHR24111:SF0">
    <property type="entry name" value="LEUCINE-RICH REPEAT-CONTAINING PROTEIN"/>
    <property type="match status" value="1"/>
</dbReference>
<evidence type="ECO:0000313" key="3">
    <source>
        <dbReference type="EMBL" id="CAF1118922.1"/>
    </source>
</evidence>
<dbReference type="InterPro" id="IPR052201">
    <property type="entry name" value="LRR-containing_regulator"/>
</dbReference>
<dbReference type="Gene3D" id="3.80.10.10">
    <property type="entry name" value="Ribonuclease Inhibitor"/>
    <property type="match status" value="1"/>
</dbReference>
<accession>A0A814QFJ3</accession>
<dbReference type="InterPro" id="IPR044441">
    <property type="entry name" value="DICER_DSRM"/>
</dbReference>
<feature type="domain" description="Dicer double-stranded RNA-binding" evidence="2">
    <location>
        <begin position="7"/>
        <end position="55"/>
    </location>
</feature>
<dbReference type="Pfam" id="PF20932">
    <property type="entry name" value="Dicer_dsRBD"/>
    <property type="match status" value="1"/>
</dbReference>
<protein>
    <recommendedName>
        <fullName evidence="2">Dicer double-stranded RNA-binding domain-containing protein</fullName>
    </recommendedName>
</protein>
<dbReference type="GO" id="GO:0030422">
    <property type="term" value="P:siRNA processing"/>
    <property type="evidence" value="ECO:0007669"/>
    <property type="project" value="InterPro"/>
</dbReference>
<sequence length="138" mass="15190">MLKPFIENPERLLDGRIRIIVEIIGKGRFKGVDRNYRIATKAAAKCALKNLRRAQHLADALKNNTTLITLNLNYNKIGDKGAQYLADSLRNNTTFTTLTLSYNQLGPIGAQYVADSLTNNTTLVQLDLGGNEIGEEGA</sequence>
<keyword evidence="5" id="KW-1185">Reference proteome</keyword>
<dbReference type="Proteomes" id="UP000663832">
    <property type="component" value="Unassembled WGS sequence"/>
</dbReference>
<evidence type="ECO:0000313" key="5">
    <source>
        <dbReference type="Proteomes" id="UP000663832"/>
    </source>
</evidence>
<evidence type="ECO:0000313" key="6">
    <source>
        <dbReference type="Proteomes" id="UP000663877"/>
    </source>
</evidence>
<dbReference type="EMBL" id="CAJNOM010001359">
    <property type="protein sequence ID" value="CAF1604503.1"/>
    <property type="molecule type" value="Genomic_DNA"/>
</dbReference>
<name>A0A814QFJ3_9BILA</name>
<keyword evidence="1" id="KW-0677">Repeat</keyword>
<dbReference type="SMART" id="SM00368">
    <property type="entry name" value="LRR_RI"/>
    <property type="match status" value="3"/>
</dbReference>
<dbReference type="GO" id="GO:0031054">
    <property type="term" value="P:pre-miRNA processing"/>
    <property type="evidence" value="ECO:0007669"/>
    <property type="project" value="InterPro"/>
</dbReference>
<dbReference type="Gene3D" id="3.30.160.20">
    <property type="match status" value="1"/>
</dbReference>
<gene>
    <name evidence="3" type="ORF">BJG266_LOCUS22343</name>
    <name evidence="4" type="ORF">QVE165_LOCUS53134</name>
</gene>
<evidence type="ECO:0000313" key="4">
    <source>
        <dbReference type="EMBL" id="CAF1604503.1"/>
    </source>
</evidence>
<organism evidence="3 6">
    <name type="scientific">Adineta steineri</name>
    <dbReference type="NCBI Taxonomy" id="433720"/>
    <lineage>
        <taxon>Eukaryota</taxon>
        <taxon>Metazoa</taxon>
        <taxon>Spiralia</taxon>
        <taxon>Gnathifera</taxon>
        <taxon>Rotifera</taxon>
        <taxon>Eurotatoria</taxon>
        <taxon>Bdelloidea</taxon>
        <taxon>Adinetida</taxon>
        <taxon>Adinetidae</taxon>
        <taxon>Adineta</taxon>
    </lineage>
</organism>
<dbReference type="Proteomes" id="UP000663877">
    <property type="component" value="Unassembled WGS sequence"/>
</dbReference>
<dbReference type="Pfam" id="PF13516">
    <property type="entry name" value="LRR_6"/>
    <property type="match status" value="3"/>
</dbReference>
<proteinExistence type="predicted"/>
<dbReference type="SUPFAM" id="SSF52047">
    <property type="entry name" value="RNI-like"/>
    <property type="match status" value="1"/>
</dbReference>
<reference evidence="3" key="1">
    <citation type="submission" date="2021-02" db="EMBL/GenBank/DDBJ databases">
        <authorList>
            <person name="Nowell W R."/>
        </authorList>
    </citation>
    <scope>NUCLEOTIDE SEQUENCE</scope>
</reference>
<comment type="caution">
    <text evidence="3">The sequence shown here is derived from an EMBL/GenBank/DDBJ whole genome shotgun (WGS) entry which is preliminary data.</text>
</comment>
<dbReference type="GO" id="GO:0003723">
    <property type="term" value="F:RNA binding"/>
    <property type="evidence" value="ECO:0007669"/>
    <property type="project" value="InterPro"/>
</dbReference>